<keyword evidence="2" id="KW-0574">Periplasm</keyword>
<dbReference type="EMBL" id="JAUSVX010000004">
    <property type="protein sequence ID" value="MDQ0469587.1"/>
    <property type="molecule type" value="Genomic_DNA"/>
</dbReference>
<dbReference type="Gene3D" id="1.10.890.10">
    <property type="entry name" value="HNS-dependent expression A"/>
    <property type="match status" value="1"/>
</dbReference>
<comment type="caution">
    <text evidence="5">The sequence shown here is derived from an EMBL/GenBank/DDBJ whole genome shotgun (WGS) entry which is preliminary data.</text>
</comment>
<dbReference type="InterPro" id="IPR036831">
    <property type="entry name" value="HdeA_sf"/>
</dbReference>
<evidence type="ECO:0000313" key="5">
    <source>
        <dbReference type="EMBL" id="MDQ0469587.1"/>
    </source>
</evidence>
<dbReference type="SUPFAM" id="SSF47752">
    <property type="entry name" value="Protein HNS-dependent expression A, HdeA"/>
    <property type="match status" value="1"/>
</dbReference>
<accession>A0ABU0J5Q6</accession>
<evidence type="ECO:0000313" key="6">
    <source>
        <dbReference type="Proteomes" id="UP001242480"/>
    </source>
</evidence>
<keyword evidence="3" id="KW-0143">Chaperone</keyword>
<keyword evidence="6" id="KW-1185">Reference proteome</keyword>
<dbReference type="Pfam" id="PF06411">
    <property type="entry name" value="HdeA"/>
    <property type="match status" value="1"/>
</dbReference>
<evidence type="ECO:0000256" key="1">
    <source>
        <dbReference type="ARBA" id="ARBA00022729"/>
    </source>
</evidence>
<gene>
    <name evidence="5" type="ORF">QO011_002603</name>
</gene>
<reference evidence="5 6" key="1">
    <citation type="submission" date="2023-07" db="EMBL/GenBank/DDBJ databases">
        <title>Genomic Encyclopedia of Type Strains, Phase IV (KMG-IV): sequencing the most valuable type-strain genomes for metagenomic binning, comparative biology and taxonomic classification.</title>
        <authorList>
            <person name="Goeker M."/>
        </authorList>
    </citation>
    <scope>NUCLEOTIDE SEQUENCE [LARGE SCALE GENOMIC DNA]</scope>
    <source>
        <strain evidence="5 6">DSM 19619</strain>
    </source>
</reference>
<dbReference type="RefSeq" id="WP_307272428.1">
    <property type="nucleotide sequence ID" value="NZ_JAUSVX010000004.1"/>
</dbReference>
<name>A0ABU0J5Q6_9HYPH</name>
<dbReference type="InterPro" id="IPR038303">
    <property type="entry name" value="HdeA/HdeB_sf"/>
</dbReference>
<dbReference type="InterPro" id="IPR010486">
    <property type="entry name" value="HNS-dep_expression_A/B"/>
</dbReference>
<organism evidence="5 6">
    <name type="scientific">Labrys wisconsinensis</name>
    <dbReference type="NCBI Taxonomy" id="425677"/>
    <lineage>
        <taxon>Bacteria</taxon>
        <taxon>Pseudomonadati</taxon>
        <taxon>Pseudomonadota</taxon>
        <taxon>Alphaproteobacteria</taxon>
        <taxon>Hyphomicrobiales</taxon>
        <taxon>Xanthobacteraceae</taxon>
        <taxon>Labrys</taxon>
    </lineage>
</organism>
<feature type="signal peptide" evidence="4">
    <location>
        <begin position="1"/>
        <end position="21"/>
    </location>
</feature>
<evidence type="ECO:0000256" key="4">
    <source>
        <dbReference type="SAM" id="SignalP"/>
    </source>
</evidence>
<keyword evidence="1 4" id="KW-0732">Signal</keyword>
<feature type="chain" id="PRO_5045255263" evidence="4">
    <location>
        <begin position="22"/>
        <end position="98"/>
    </location>
</feature>
<dbReference type="Proteomes" id="UP001242480">
    <property type="component" value="Unassembled WGS sequence"/>
</dbReference>
<evidence type="ECO:0000256" key="2">
    <source>
        <dbReference type="ARBA" id="ARBA00022764"/>
    </source>
</evidence>
<proteinExistence type="predicted"/>
<protein>
    <submittedName>
        <fullName evidence="5">Acid stress chaperone HdeB</fullName>
    </submittedName>
</protein>
<sequence>MTMKTILLAGAAILAASAAGAATLDLRKVTCGDFAKSDSQSLTNVSLWLSGYYMGEDDDAVIDFDRVNKMGNALVQYCAANPKEPVSDAAEKLMGKAK</sequence>
<evidence type="ECO:0000256" key="3">
    <source>
        <dbReference type="ARBA" id="ARBA00023186"/>
    </source>
</evidence>